<protein>
    <recommendedName>
        <fullName evidence="4">UbiA prenyltransferase family protein</fullName>
    </recommendedName>
</protein>
<feature type="transmembrane region" description="Helical" evidence="1">
    <location>
        <begin position="42"/>
        <end position="60"/>
    </location>
</feature>
<dbReference type="OrthoDB" id="1467772at2"/>
<evidence type="ECO:0000313" key="2">
    <source>
        <dbReference type="EMBL" id="TCK68529.1"/>
    </source>
</evidence>
<name>A0A4R1KVV1_9FLAO</name>
<dbReference type="RefSeq" id="WP_132702373.1">
    <property type="nucleotide sequence ID" value="NZ_SMGI01000001.1"/>
</dbReference>
<feature type="transmembrane region" description="Helical" evidence="1">
    <location>
        <begin position="164"/>
        <end position="182"/>
    </location>
</feature>
<feature type="transmembrane region" description="Helical" evidence="1">
    <location>
        <begin position="256"/>
        <end position="276"/>
    </location>
</feature>
<feature type="transmembrane region" description="Helical" evidence="1">
    <location>
        <begin position="98"/>
        <end position="117"/>
    </location>
</feature>
<evidence type="ECO:0000256" key="1">
    <source>
        <dbReference type="SAM" id="Phobius"/>
    </source>
</evidence>
<feature type="transmembrane region" description="Helical" evidence="1">
    <location>
        <begin position="7"/>
        <end position="30"/>
    </location>
</feature>
<comment type="caution">
    <text evidence="2">The sequence shown here is derived from an EMBL/GenBank/DDBJ whole genome shotgun (WGS) entry which is preliminary data.</text>
</comment>
<feature type="transmembrane region" description="Helical" evidence="1">
    <location>
        <begin position="232"/>
        <end position="249"/>
    </location>
</feature>
<proteinExistence type="predicted"/>
<keyword evidence="1" id="KW-0812">Transmembrane</keyword>
<gene>
    <name evidence="2" type="ORF">DFQ05_0037</name>
</gene>
<keyword evidence="1" id="KW-1133">Transmembrane helix</keyword>
<feature type="transmembrane region" description="Helical" evidence="1">
    <location>
        <begin position="72"/>
        <end position="92"/>
    </location>
</feature>
<feature type="transmembrane region" description="Helical" evidence="1">
    <location>
        <begin position="202"/>
        <end position="220"/>
    </location>
</feature>
<reference evidence="2 3" key="1">
    <citation type="journal article" date="2015" name="Stand. Genomic Sci.">
        <title>Genomic Encyclopedia of Bacterial and Archaeal Type Strains, Phase III: the genomes of soil and plant-associated and newly described type strains.</title>
        <authorList>
            <person name="Whitman W.B."/>
            <person name="Woyke T."/>
            <person name="Klenk H.P."/>
            <person name="Zhou Y."/>
            <person name="Lilburn T.G."/>
            <person name="Beck B.J."/>
            <person name="De Vos P."/>
            <person name="Vandamme P."/>
            <person name="Eisen J.A."/>
            <person name="Garrity G."/>
            <person name="Hugenholtz P."/>
            <person name="Kyrpides N.C."/>
        </authorList>
    </citation>
    <scope>NUCLEOTIDE SEQUENCE [LARGE SCALE GENOMIC DNA]</scope>
    <source>
        <strain evidence="2 3">CECT 8445</strain>
    </source>
</reference>
<dbReference type="AlphaFoldDB" id="A0A4R1KVV1"/>
<accession>A0A4R1KVV1</accession>
<organism evidence="2 3">
    <name type="scientific">Winogradskyella wandonensis</name>
    <dbReference type="NCBI Taxonomy" id="1442586"/>
    <lineage>
        <taxon>Bacteria</taxon>
        <taxon>Pseudomonadati</taxon>
        <taxon>Bacteroidota</taxon>
        <taxon>Flavobacteriia</taxon>
        <taxon>Flavobacteriales</taxon>
        <taxon>Flavobacteriaceae</taxon>
        <taxon>Winogradskyella</taxon>
    </lineage>
</organism>
<evidence type="ECO:0000313" key="3">
    <source>
        <dbReference type="Proteomes" id="UP000295714"/>
    </source>
</evidence>
<keyword evidence="1" id="KW-0472">Membrane</keyword>
<sequence>MKVLKSLFSFYVNSSIHVALAVYAMTWVTLVGLDLSYDENSLYFVFYATITAYNFVKYFGLAKFHHRSLANWLRIIQVFSAFCFLLMCFYLTRLKLDAVLLVGGLALVTFLYAIPLIPKRFLFDEEQNLRQVGGLKVYIIAMVWSFVTVLIPVLNNGYEINSDVILLLIQRFFIVIVLMLPFEIRDLKYDSLKLATIPQKIGIKKTKIIGTLLLLAYWILEFFKNELTNASVLSTFMLVGITFLLLLFSTERQTKYYASFWVEGIPIFWLISLLLLS</sequence>
<feature type="transmembrane region" description="Helical" evidence="1">
    <location>
        <begin position="137"/>
        <end position="158"/>
    </location>
</feature>
<evidence type="ECO:0008006" key="4">
    <source>
        <dbReference type="Google" id="ProtNLM"/>
    </source>
</evidence>
<keyword evidence="3" id="KW-1185">Reference proteome</keyword>
<dbReference type="Proteomes" id="UP000295714">
    <property type="component" value="Unassembled WGS sequence"/>
</dbReference>
<dbReference type="EMBL" id="SMGI01000001">
    <property type="protein sequence ID" value="TCK68529.1"/>
    <property type="molecule type" value="Genomic_DNA"/>
</dbReference>